<dbReference type="Proteomes" id="UP001166093">
    <property type="component" value="Unassembled WGS sequence"/>
</dbReference>
<feature type="non-terminal residue" evidence="2">
    <location>
        <position position="1"/>
    </location>
</feature>
<protein>
    <submittedName>
        <fullName evidence="2">ZN862 protein</fullName>
    </submittedName>
</protein>
<dbReference type="InterPro" id="IPR008906">
    <property type="entry name" value="HATC_C_dom"/>
</dbReference>
<evidence type="ECO:0000313" key="3">
    <source>
        <dbReference type="Proteomes" id="UP001166093"/>
    </source>
</evidence>
<reference evidence="2" key="1">
    <citation type="journal article" date="2021" name="Cell">
        <title>Tracing the genetic footprints of vertebrate landing in non-teleost ray-finned fishes.</title>
        <authorList>
            <person name="Bi X."/>
            <person name="Wang K."/>
            <person name="Yang L."/>
            <person name="Pan H."/>
            <person name="Jiang H."/>
            <person name="Wei Q."/>
            <person name="Fang M."/>
            <person name="Yu H."/>
            <person name="Zhu C."/>
            <person name="Cai Y."/>
            <person name="He Y."/>
            <person name="Gan X."/>
            <person name="Zeng H."/>
            <person name="Yu D."/>
            <person name="Zhu Y."/>
            <person name="Jiang H."/>
            <person name="Qiu Q."/>
            <person name="Yang H."/>
            <person name="Zhang Y.E."/>
            <person name="Wang W."/>
            <person name="Zhu M."/>
            <person name="He S."/>
            <person name="Zhang G."/>
        </authorList>
    </citation>
    <scope>NUCLEOTIDE SEQUENCE</scope>
    <source>
        <strain evidence="2">Pddl_001</strain>
    </source>
</reference>
<gene>
    <name evidence="2" type="primary">Znf862_2</name>
    <name evidence="2" type="ORF">GTO93_0003564</name>
</gene>
<feature type="domain" description="HAT C-terminal dimerisation" evidence="1">
    <location>
        <begin position="168"/>
        <end position="216"/>
    </location>
</feature>
<feature type="non-terminal residue" evidence="2">
    <location>
        <position position="303"/>
    </location>
</feature>
<comment type="caution">
    <text evidence="2">The sequence shown here is derived from an EMBL/GenBank/DDBJ whole genome shotgun (WGS) entry which is preliminary data.</text>
</comment>
<dbReference type="PANTHER" id="PTHR46880:SF8">
    <property type="entry name" value="E3 SUMO-PROTEIN LIGASE KIAA1586"/>
    <property type="match status" value="1"/>
</dbReference>
<evidence type="ECO:0000313" key="2">
    <source>
        <dbReference type="EMBL" id="MBN3272061.1"/>
    </source>
</evidence>
<dbReference type="SUPFAM" id="SSF53098">
    <property type="entry name" value="Ribonuclease H-like"/>
    <property type="match status" value="1"/>
</dbReference>
<dbReference type="EMBL" id="JAAWVQ010016116">
    <property type="protein sequence ID" value="MBN3272061.1"/>
    <property type="molecule type" value="Genomic_DNA"/>
</dbReference>
<evidence type="ECO:0000259" key="1">
    <source>
        <dbReference type="Pfam" id="PF05699"/>
    </source>
</evidence>
<keyword evidence="3" id="KW-1185">Reference proteome</keyword>
<proteinExistence type="predicted"/>
<dbReference type="InterPro" id="IPR012337">
    <property type="entry name" value="RNaseH-like_sf"/>
</dbReference>
<dbReference type="PANTHER" id="PTHR46880">
    <property type="entry name" value="RAS-ASSOCIATING DOMAIN-CONTAINING PROTEIN"/>
    <property type="match status" value="1"/>
</dbReference>
<sequence>MSEMLEPLAKLSRSLQNSNVDLLDTATLLQKFYVTLGRMNSGILRGALSEVLKHTEKDPQSVFFGGTRLQADFEEAQAFKEKLPSYVAAVSDCILQRFGSLHHMEPIQCLKILEVDLWPEAQEDLEDYGTSELQIFTGHFEKLLSLNHVDRTKLQEEWVQFKQFRKENLSQVSSQQLWQNLLTSQQSRFPNLYHVIYILHCFPVSSVVLEWGFSAVARLNANGRGKMSINILEYLTRISVEGPEPDMFDPRSAVSLYCFEQMGFITEPGFKRTSQYAFSDEEPDSSNKRQEVCYFEDQYSSDE</sequence>
<dbReference type="Pfam" id="PF05699">
    <property type="entry name" value="Dimer_Tnp_hAT"/>
    <property type="match status" value="1"/>
</dbReference>
<name>A0ABS2XDG6_POLSP</name>
<organism evidence="2 3">
    <name type="scientific">Polyodon spathula</name>
    <name type="common">North American paddlefish</name>
    <name type="synonym">Squalus spathula</name>
    <dbReference type="NCBI Taxonomy" id="7913"/>
    <lineage>
        <taxon>Eukaryota</taxon>
        <taxon>Metazoa</taxon>
        <taxon>Chordata</taxon>
        <taxon>Craniata</taxon>
        <taxon>Vertebrata</taxon>
        <taxon>Euteleostomi</taxon>
        <taxon>Actinopterygii</taxon>
        <taxon>Chondrostei</taxon>
        <taxon>Acipenseriformes</taxon>
        <taxon>Polyodontidae</taxon>
        <taxon>Polyodon</taxon>
    </lineage>
</organism>
<accession>A0ABS2XDG6</accession>